<proteinExistence type="predicted"/>
<dbReference type="PANTHER" id="PTHR11360:SF111">
    <property type="entry name" value="CHASKI, ISOFORM A"/>
    <property type="match status" value="1"/>
</dbReference>
<organism evidence="2">
    <name type="scientific">Anoplophora glabripennis</name>
    <name type="common">Asian longhorn beetle</name>
    <name type="synonym">Anoplophora nobilis</name>
    <dbReference type="NCBI Taxonomy" id="217634"/>
    <lineage>
        <taxon>Eukaryota</taxon>
        <taxon>Metazoa</taxon>
        <taxon>Ecdysozoa</taxon>
        <taxon>Arthropoda</taxon>
        <taxon>Hexapoda</taxon>
        <taxon>Insecta</taxon>
        <taxon>Pterygota</taxon>
        <taxon>Neoptera</taxon>
        <taxon>Endopterygota</taxon>
        <taxon>Coleoptera</taxon>
        <taxon>Polyphaga</taxon>
        <taxon>Cucujiformia</taxon>
        <taxon>Chrysomeloidea</taxon>
        <taxon>Cerambycidae</taxon>
        <taxon>Lamiinae</taxon>
        <taxon>Lamiini</taxon>
        <taxon>Anoplophora</taxon>
    </lineage>
</organism>
<feature type="transmembrane region" description="Helical" evidence="1">
    <location>
        <begin position="51"/>
        <end position="78"/>
    </location>
</feature>
<dbReference type="InterPro" id="IPR036259">
    <property type="entry name" value="MFS_trans_sf"/>
</dbReference>
<protein>
    <submittedName>
        <fullName evidence="2">Monocarboxylate transporter</fullName>
    </submittedName>
</protein>
<dbReference type="InterPro" id="IPR050327">
    <property type="entry name" value="Proton-linked_MCT"/>
</dbReference>
<evidence type="ECO:0000256" key="1">
    <source>
        <dbReference type="SAM" id="Phobius"/>
    </source>
</evidence>
<dbReference type="GO" id="GO:0008028">
    <property type="term" value="F:monocarboxylic acid transmembrane transporter activity"/>
    <property type="evidence" value="ECO:0007669"/>
    <property type="project" value="TreeGrafter"/>
</dbReference>
<sequence length="117" mass="12770">MTNSSKMLEKASPSGNEVHLNRQFQGKESILSSQISLHVQESKPKIPDGGWGWWVVFAACMLNVISEGITLSFGFLYIEFLEEFKASASVTSWIGSLFMAIPLLAGPLASALVDKYG</sequence>
<keyword evidence="1" id="KW-0812">Transmembrane</keyword>
<dbReference type="EMBL" id="GALX01001536">
    <property type="protein sequence ID" value="JAB66930.1"/>
    <property type="molecule type" value="Transcribed_RNA"/>
</dbReference>
<dbReference type="AlphaFoldDB" id="V5G9Z7"/>
<evidence type="ECO:0000313" key="2">
    <source>
        <dbReference type="EMBL" id="JAB66930.1"/>
    </source>
</evidence>
<keyword evidence="1" id="KW-0472">Membrane</keyword>
<name>V5G9Z7_ANOGL</name>
<feature type="transmembrane region" description="Helical" evidence="1">
    <location>
        <begin position="90"/>
        <end position="113"/>
    </location>
</feature>
<dbReference type="SUPFAM" id="SSF103473">
    <property type="entry name" value="MFS general substrate transporter"/>
    <property type="match status" value="1"/>
</dbReference>
<dbReference type="Gene3D" id="1.20.1250.20">
    <property type="entry name" value="MFS general substrate transporter like domains"/>
    <property type="match status" value="1"/>
</dbReference>
<dbReference type="PANTHER" id="PTHR11360">
    <property type="entry name" value="MONOCARBOXYLATE TRANSPORTER"/>
    <property type="match status" value="1"/>
</dbReference>
<gene>
    <name evidence="2" type="primary">MOT13</name>
</gene>
<reference evidence="2" key="1">
    <citation type="submission" date="2013-07" db="EMBL/GenBank/DDBJ databases">
        <title>Midgut Transcriptome Profiling of Anoplphora glabripennis, a Lignocellulose Degrading, Wood-Boring Cerambycid.</title>
        <authorList>
            <person name="Scully E.D."/>
            <person name="Hoover K."/>
            <person name="Carlson J.E."/>
            <person name="Tien M."/>
            <person name="Geib S.M."/>
        </authorList>
    </citation>
    <scope>NUCLEOTIDE SEQUENCE</scope>
</reference>
<accession>V5G9Z7</accession>
<keyword evidence="1" id="KW-1133">Transmembrane helix</keyword>